<name>A0A1I4ATF1_9RHOB</name>
<keyword evidence="4" id="KW-1185">Reference proteome</keyword>
<accession>A0A1I4ATF1</accession>
<comment type="subunit">
    <text evidence="1">Component of the lipopolysaccharide transport and assembly complex.</text>
</comment>
<dbReference type="Pfam" id="PF04453">
    <property type="entry name" value="LptD"/>
    <property type="match status" value="1"/>
</dbReference>
<feature type="signal peptide" evidence="1">
    <location>
        <begin position="1"/>
        <end position="37"/>
    </location>
</feature>
<keyword evidence="1" id="KW-0998">Cell outer membrane</keyword>
<dbReference type="InterPro" id="IPR050218">
    <property type="entry name" value="LptD"/>
</dbReference>
<dbReference type="RefSeq" id="WP_093320000.1">
    <property type="nucleotide sequence ID" value="NZ_FOSZ01000001.1"/>
</dbReference>
<evidence type="ECO:0000313" key="4">
    <source>
        <dbReference type="Proteomes" id="UP000198851"/>
    </source>
</evidence>
<organism evidence="3 4">
    <name type="scientific">Shimia haliotis</name>
    <dbReference type="NCBI Taxonomy" id="1280847"/>
    <lineage>
        <taxon>Bacteria</taxon>
        <taxon>Pseudomonadati</taxon>
        <taxon>Pseudomonadota</taxon>
        <taxon>Alphaproteobacteria</taxon>
        <taxon>Rhodobacterales</taxon>
        <taxon>Roseobacteraceae</taxon>
    </lineage>
</organism>
<dbReference type="PANTHER" id="PTHR30189:SF1">
    <property type="entry name" value="LPS-ASSEMBLY PROTEIN LPTD"/>
    <property type="match status" value="1"/>
</dbReference>
<dbReference type="EMBL" id="FOSZ01000001">
    <property type="protein sequence ID" value="SFK59510.1"/>
    <property type="molecule type" value="Genomic_DNA"/>
</dbReference>
<dbReference type="GO" id="GO:0043165">
    <property type="term" value="P:Gram-negative-bacterium-type cell outer membrane assembly"/>
    <property type="evidence" value="ECO:0007669"/>
    <property type="project" value="UniProtKB-UniRule"/>
</dbReference>
<dbReference type="InterPro" id="IPR007543">
    <property type="entry name" value="LptD_C"/>
</dbReference>
<keyword evidence="1" id="KW-0732">Signal</keyword>
<keyword evidence="1" id="KW-0472">Membrane</keyword>
<dbReference type="STRING" id="1280847.SAMN04488036_101578"/>
<sequence precursor="true">MKTAARRNCPRPSARHRKSRLFAALLTAAVLGQPATAQLLTPPTIEEPQNIVLVADSVFVTGNNRLTAKGNVEALGDDTRLLAREIIYDAAEEKIYVKGPIRIYQGDNIVILASEAELDTDLRNGLLRSARMVLSQRTQMAATQINRVDDRYNVLTKTTVSSCRVCDSNEPPLWSIRAHRVVHDEEERQVYFDHASLLVRDVPVFYFPHLRMPDPTLDRARGFLIPTIRTTSLLSYGLKAPYFIPLGRSRDITLTPYVSSETKTLELRYRQAFKKGNIELNGAVSDDTIRPNDTRSYLFAEGRFDLARDYVFSFDLKATSDDSYLNEYDYSDDDRLNSDITLSRSKRDENTRFALLHFQSLRDTEDNKFLPTVVAVAETERRYFPVGIGGELRTSAEIHGHYREAAADVVGRDVLRANASMLWRRNWTFDNGLRTAATGELAFDAFRTYNDSTVSSFDHAVTPTVAMEMRYPMSKVGADGATYILEPVAQLAWSTTNNLDVANDESTRIEFDEGNLLSLSRFTSYDRRERGVRGAAGLNWSRHSKEDWRANFTIGQIYRDTVDANFTQSSGLSGTTSDFLLAGQFANPNGLSVSGRTLLGTDGNLSKAAARLGWTNQRLWLDASFIWLDADPAEGRTDVLSEWALDSTYRVSQHWTGLFDWRFDAGTGRTAEAGVGLEYRNECMKVELSLSRKFSTSTTVQSDTKFGLSVSLLGFAVKAQDKSYDRTCG</sequence>
<dbReference type="OrthoDB" id="9760225at2"/>
<dbReference type="HAMAP" id="MF_01411">
    <property type="entry name" value="LPS_assembly_LptD"/>
    <property type="match status" value="1"/>
</dbReference>
<dbReference type="PANTHER" id="PTHR30189">
    <property type="entry name" value="LPS-ASSEMBLY PROTEIN"/>
    <property type="match status" value="1"/>
</dbReference>
<feature type="chain" id="PRO_5011801723" description="LPS-assembly protein LptD" evidence="1">
    <location>
        <begin position="38"/>
        <end position="729"/>
    </location>
</feature>
<dbReference type="AlphaFoldDB" id="A0A1I4ATF1"/>
<dbReference type="InterPro" id="IPR020889">
    <property type="entry name" value="LipoPS_assembly_LptD"/>
</dbReference>
<evidence type="ECO:0000256" key="1">
    <source>
        <dbReference type="HAMAP-Rule" id="MF_01411"/>
    </source>
</evidence>
<dbReference type="GO" id="GO:0009279">
    <property type="term" value="C:cell outer membrane"/>
    <property type="evidence" value="ECO:0007669"/>
    <property type="project" value="UniProtKB-SubCell"/>
</dbReference>
<gene>
    <name evidence="1" type="primary">lptD</name>
    <name evidence="3" type="ORF">SAMN04488036_101578</name>
</gene>
<evidence type="ECO:0000259" key="2">
    <source>
        <dbReference type="Pfam" id="PF04453"/>
    </source>
</evidence>
<protein>
    <recommendedName>
        <fullName evidence="1">LPS-assembly protein LptD</fullName>
    </recommendedName>
</protein>
<dbReference type="Proteomes" id="UP000198851">
    <property type="component" value="Unassembled WGS sequence"/>
</dbReference>
<comment type="subcellular location">
    <subcellularLocation>
        <location evidence="1">Cell outer membrane</location>
    </subcellularLocation>
</comment>
<comment type="caution">
    <text evidence="1">Lacks conserved residue(s) required for the propagation of feature annotation.</text>
</comment>
<evidence type="ECO:0000313" key="3">
    <source>
        <dbReference type="EMBL" id="SFK59510.1"/>
    </source>
</evidence>
<comment type="similarity">
    <text evidence="1">Belongs to the LptD family.</text>
</comment>
<comment type="function">
    <text evidence="1">Involved in the assembly of lipopolysaccharide (LPS) at the surface of the outer membrane.</text>
</comment>
<proteinExistence type="inferred from homology"/>
<dbReference type="GO" id="GO:1990351">
    <property type="term" value="C:transporter complex"/>
    <property type="evidence" value="ECO:0007669"/>
    <property type="project" value="TreeGrafter"/>
</dbReference>
<reference evidence="4" key="1">
    <citation type="submission" date="2016-10" db="EMBL/GenBank/DDBJ databases">
        <authorList>
            <person name="Varghese N."/>
            <person name="Submissions S."/>
        </authorList>
    </citation>
    <scope>NUCLEOTIDE SEQUENCE [LARGE SCALE GENOMIC DNA]</scope>
    <source>
        <strain evidence="4">DSM 28453</strain>
    </source>
</reference>
<dbReference type="GO" id="GO:0015920">
    <property type="term" value="P:lipopolysaccharide transport"/>
    <property type="evidence" value="ECO:0007669"/>
    <property type="project" value="InterPro"/>
</dbReference>
<feature type="domain" description="LptD C-terminal" evidence="2">
    <location>
        <begin position="294"/>
        <end position="635"/>
    </location>
</feature>